<evidence type="ECO:0000313" key="2">
    <source>
        <dbReference type="EMBL" id="MFD0800547.1"/>
    </source>
</evidence>
<comment type="caution">
    <text evidence="2">The sequence shown here is derived from an EMBL/GenBank/DDBJ whole genome shotgun (WGS) entry which is preliminary data.</text>
</comment>
<dbReference type="Proteomes" id="UP001596956">
    <property type="component" value="Unassembled WGS sequence"/>
</dbReference>
<feature type="region of interest" description="Disordered" evidence="1">
    <location>
        <begin position="38"/>
        <end position="60"/>
    </location>
</feature>
<dbReference type="EMBL" id="JBHTHR010000064">
    <property type="protein sequence ID" value="MFD0800547.1"/>
    <property type="molecule type" value="Genomic_DNA"/>
</dbReference>
<sequence>MVFTAISTVAGVISMVAGVISMATGLAPLVGWSGPADDGASGGVTADPVSPPIGGQESEAPRVIVGPLGDNSRCGRQTFGPEQLVWRVCAGVAPDSVSFGLLITNNGSAPVTVATYLEYVQTGTYLSCPEMAEKQEVAVAAGEEVVVGDAQCSVPREDEPFVYQGRGWVAAADATSATIKKSPNAHVHPDGRSSWDPDIIAS</sequence>
<organism evidence="2 3">
    <name type="scientific">Streptomonospora algeriensis</name>
    <dbReference type="NCBI Taxonomy" id="995084"/>
    <lineage>
        <taxon>Bacteria</taxon>
        <taxon>Bacillati</taxon>
        <taxon>Actinomycetota</taxon>
        <taxon>Actinomycetes</taxon>
        <taxon>Streptosporangiales</taxon>
        <taxon>Nocardiopsidaceae</taxon>
        <taxon>Streptomonospora</taxon>
    </lineage>
</organism>
<name>A0ABW3BBM3_9ACTN</name>
<gene>
    <name evidence="2" type="ORF">ACFQZU_04330</name>
</gene>
<reference evidence="3" key="1">
    <citation type="journal article" date="2019" name="Int. J. Syst. Evol. Microbiol.">
        <title>The Global Catalogue of Microorganisms (GCM) 10K type strain sequencing project: providing services to taxonomists for standard genome sequencing and annotation.</title>
        <authorList>
            <consortium name="The Broad Institute Genomics Platform"/>
            <consortium name="The Broad Institute Genome Sequencing Center for Infectious Disease"/>
            <person name="Wu L."/>
            <person name="Ma J."/>
        </authorList>
    </citation>
    <scope>NUCLEOTIDE SEQUENCE [LARGE SCALE GENOMIC DNA]</scope>
    <source>
        <strain evidence="3">CCUG 63369</strain>
    </source>
</reference>
<evidence type="ECO:0008006" key="4">
    <source>
        <dbReference type="Google" id="ProtNLM"/>
    </source>
</evidence>
<feature type="region of interest" description="Disordered" evidence="1">
    <location>
        <begin position="181"/>
        <end position="202"/>
    </location>
</feature>
<accession>A0ABW3BBM3</accession>
<evidence type="ECO:0000313" key="3">
    <source>
        <dbReference type="Proteomes" id="UP001596956"/>
    </source>
</evidence>
<keyword evidence="3" id="KW-1185">Reference proteome</keyword>
<protein>
    <recommendedName>
        <fullName evidence="4">DUF4232 domain-containing protein</fullName>
    </recommendedName>
</protein>
<evidence type="ECO:0000256" key="1">
    <source>
        <dbReference type="SAM" id="MobiDB-lite"/>
    </source>
</evidence>
<proteinExistence type="predicted"/>